<dbReference type="RefSeq" id="WP_206290598.1">
    <property type="nucleotide sequence ID" value="NZ_CP063458.1"/>
</dbReference>
<dbReference type="Proteomes" id="UP000593765">
    <property type="component" value="Chromosome"/>
</dbReference>
<sequence>MSGCRPAPPPENLPTYDWVDEATAIKVLAERSKAVHTTSAEVGVTLTKPDGQSVQFDGAMATRPPDALRLQTFKFGRTVFDLTLNPQGMFVKTMDDPARKDKIIPASQSAARFAREWATFTGGLFEEQGLAVQTSASQLIVRRTLADGRTVVCQVDRPTLTPRRYGLLDAAGVERFSLDVSGYRTFNGILHPTRLLARSEQGTIDIELRDLEINGDQPERAFVPPADAELLK</sequence>
<accession>A0A7M2WQB9</accession>
<organism evidence="1 2">
    <name type="scientific">Humisphaera borealis</name>
    <dbReference type="NCBI Taxonomy" id="2807512"/>
    <lineage>
        <taxon>Bacteria</taxon>
        <taxon>Pseudomonadati</taxon>
        <taxon>Planctomycetota</taxon>
        <taxon>Phycisphaerae</taxon>
        <taxon>Tepidisphaerales</taxon>
        <taxon>Tepidisphaeraceae</taxon>
        <taxon>Humisphaera</taxon>
    </lineage>
</organism>
<proteinExistence type="predicted"/>
<dbReference type="KEGG" id="hbs:IPV69_15490"/>
<protein>
    <submittedName>
        <fullName evidence="1">Uncharacterized protein</fullName>
    </submittedName>
</protein>
<reference evidence="1 2" key="1">
    <citation type="submission" date="2020-10" db="EMBL/GenBank/DDBJ databases">
        <title>Wide distribution of Phycisphaera-like planctomycetes from WD2101 soil group in peatlands and genome analysis of the first cultivated representative.</title>
        <authorList>
            <person name="Dedysh S.N."/>
            <person name="Beletsky A.V."/>
            <person name="Ivanova A."/>
            <person name="Kulichevskaya I.S."/>
            <person name="Suzina N.E."/>
            <person name="Philippov D.A."/>
            <person name="Rakitin A.L."/>
            <person name="Mardanov A.V."/>
            <person name="Ravin N.V."/>
        </authorList>
    </citation>
    <scope>NUCLEOTIDE SEQUENCE [LARGE SCALE GENOMIC DNA]</scope>
    <source>
        <strain evidence="1 2">M1803</strain>
    </source>
</reference>
<gene>
    <name evidence="1" type="ORF">IPV69_15490</name>
</gene>
<keyword evidence="2" id="KW-1185">Reference proteome</keyword>
<evidence type="ECO:0000313" key="2">
    <source>
        <dbReference type="Proteomes" id="UP000593765"/>
    </source>
</evidence>
<evidence type="ECO:0000313" key="1">
    <source>
        <dbReference type="EMBL" id="QOV87688.1"/>
    </source>
</evidence>
<dbReference type="AlphaFoldDB" id="A0A7M2WQB9"/>
<dbReference type="EMBL" id="CP063458">
    <property type="protein sequence ID" value="QOV87688.1"/>
    <property type="molecule type" value="Genomic_DNA"/>
</dbReference>
<name>A0A7M2WQB9_9BACT</name>